<dbReference type="InterPro" id="IPR003358">
    <property type="entry name" value="tRNA_(Gua-N-7)_MeTrfase_Trmb"/>
</dbReference>
<evidence type="ECO:0000256" key="9">
    <source>
        <dbReference type="HAMAP-Rule" id="MF_01057"/>
    </source>
</evidence>
<feature type="binding site" evidence="9">
    <location>
        <position position="154"/>
    </location>
    <ligand>
        <name>substrate</name>
    </ligand>
</feature>
<evidence type="ECO:0000256" key="4">
    <source>
        <dbReference type="ARBA" id="ARBA00022679"/>
    </source>
</evidence>
<dbReference type="Pfam" id="PF02390">
    <property type="entry name" value="Methyltransf_4"/>
    <property type="match status" value="1"/>
</dbReference>
<evidence type="ECO:0000256" key="7">
    <source>
        <dbReference type="ARBA" id="ARBA00060552"/>
    </source>
</evidence>
<evidence type="ECO:0000256" key="3">
    <source>
        <dbReference type="ARBA" id="ARBA00022603"/>
    </source>
</evidence>
<keyword evidence="6 9" id="KW-0819">tRNA processing</keyword>
<dbReference type="PANTHER" id="PTHR23417">
    <property type="entry name" value="3-DEOXY-D-MANNO-OCTULOSONIC-ACID TRANSFERASE/TRNA GUANINE-N 7 - -METHYLTRANSFERASE"/>
    <property type="match status" value="1"/>
</dbReference>
<dbReference type="Gene3D" id="3.40.50.150">
    <property type="entry name" value="Vaccinia Virus protein VP39"/>
    <property type="match status" value="1"/>
</dbReference>
<dbReference type="GO" id="GO:0008176">
    <property type="term" value="F:tRNA (guanine(46)-N7)-methyltransferase activity"/>
    <property type="evidence" value="ECO:0007669"/>
    <property type="project" value="UniProtKB-UniRule"/>
</dbReference>
<dbReference type="PANTHER" id="PTHR23417:SF14">
    <property type="entry name" value="PENTACOTRIPEPTIDE-REPEAT REGION OF PRORP DOMAIN-CONTAINING PROTEIN"/>
    <property type="match status" value="1"/>
</dbReference>
<dbReference type="SUPFAM" id="SSF53335">
    <property type="entry name" value="S-adenosyl-L-methionine-dependent methyltransferases"/>
    <property type="match status" value="1"/>
</dbReference>
<feature type="binding site" evidence="9">
    <location>
        <position position="96"/>
    </location>
    <ligand>
        <name>S-adenosyl-L-methionine</name>
        <dbReference type="ChEBI" id="CHEBI:59789"/>
    </ligand>
</feature>
<dbReference type="FunFam" id="3.40.50.150:FF:000035">
    <property type="entry name" value="tRNA (guanine-N(7)-)-methyltransferase"/>
    <property type="match status" value="1"/>
</dbReference>
<keyword evidence="11" id="KW-1185">Reference proteome</keyword>
<feature type="binding site" evidence="9">
    <location>
        <position position="69"/>
    </location>
    <ligand>
        <name>S-adenosyl-L-methionine</name>
        <dbReference type="ChEBI" id="CHEBI:59789"/>
    </ligand>
</feature>
<comment type="caution">
    <text evidence="10">The sequence shown here is derived from an EMBL/GenBank/DDBJ whole genome shotgun (WGS) entry which is preliminary data.</text>
</comment>
<dbReference type="NCBIfam" id="NF001080">
    <property type="entry name" value="PRK00121.2-2"/>
    <property type="match status" value="1"/>
</dbReference>
<evidence type="ECO:0000256" key="8">
    <source>
        <dbReference type="ARBA" id="ARBA00060767"/>
    </source>
</evidence>
<feature type="binding site" evidence="9">
    <location>
        <position position="122"/>
    </location>
    <ligand>
        <name>substrate</name>
    </ligand>
</feature>
<dbReference type="EMBL" id="NPIA01000008">
    <property type="protein sequence ID" value="OZM56094.1"/>
    <property type="molecule type" value="Genomic_DNA"/>
</dbReference>
<gene>
    <name evidence="9" type="primary">trmB</name>
    <name evidence="10" type="ORF">CIB95_13375</name>
</gene>
<evidence type="ECO:0000256" key="5">
    <source>
        <dbReference type="ARBA" id="ARBA00022691"/>
    </source>
</evidence>
<comment type="caution">
    <text evidence="9">Lacks conserved residue(s) required for the propagation of feature annotation.</text>
</comment>
<dbReference type="HAMAP" id="MF_01057">
    <property type="entry name" value="tRNA_methyltr_TrmB"/>
    <property type="match status" value="1"/>
</dbReference>
<evidence type="ECO:0000256" key="1">
    <source>
        <dbReference type="ARBA" id="ARBA00000142"/>
    </source>
</evidence>
<reference evidence="11" key="1">
    <citation type="submission" date="2017-08" db="EMBL/GenBank/DDBJ databases">
        <authorList>
            <person name="Huang Z."/>
        </authorList>
    </citation>
    <scope>NUCLEOTIDE SEQUENCE [LARGE SCALE GENOMIC DNA]</scope>
    <source>
        <strain evidence="11">SA5d-4</strain>
    </source>
</reference>
<organism evidence="10 11">
    <name type="scientific">Lottiidibacillus patelloidae</name>
    <dbReference type="NCBI Taxonomy" id="2670334"/>
    <lineage>
        <taxon>Bacteria</taxon>
        <taxon>Bacillati</taxon>
        <taxon>Bacillota</taxon>
        <taxon>Bacilli</taxon>
        <taxon>Bacillales</taxon>
        <taxon>Bacillaceae</taxon>
        <taxon>Lottiidibacillus</taxon>
    </lineage>
</organism>
<dbReference type="Proteomes" id="UP000217083">
    <property type="component" value="Unassembled WGS sequence"/>
</dbReference>
<dbReference type="UniPathway" id="UPA00989"/>
<dbReference type="InterPro" id="IPR055361">
    <property type="entry name" value="tRNA_methyltr_TrmB_bact"/>
</dbReference>
<sequence length="213" mass="24852">MRLRNDPKAEEKLAEHPTVVVQEPENYKGKWKTIFKNDNPIHIEIGTGKGGFVTGMAKQNPDINYIGIERFTTIVVKAMNNIVDADISNAKLLNVNAVNILQYFEEGEVDRVYLNFSDPWPKDRHARRRLTYKDFLDNYKQIMKKNGEIHFKTDNQALFEFSLESFSKYGMLLKNISLDLHKSDIEGNVMTEYERKFSEEGMRIYRCEAQFIS</sequence>
<evidence type="ECO:0000256" key="2">
    <source>
        <dbReference type="ARBA" id="ARBA00003015"/>
    </source>
</evidence>
<comment type="function">
    <text evidence="2 9">Catalyzes the formation of N(7)-methylguanine at position 46 (m7G46) in tRNA.</text>
</comment>
<proteinExistence type="inferred from homology"/>
<comment type="pathway">
    <text evidence="7 9">tRNA modification; N(7)-methylguanine-tRNA biosynthesis.</text>
</comment>
<feature type="binding site" evidence="9">
    <location>
        <position position="44"/>
    </location>
    <ligand>
        <name>S-adenosyl-L-methionine</name>
        <dbReference type="ChEBI" id="CHEBI:59789"/>
    </ligand>
</feature>
<name>A0A263BQY8_9BACI</name>
<dbReference type="AlphaFoldDB" id="A0A263BQY8"/>
<keyword evidence="5 9" id="KW-0949">S-adenosyl-L-methionine</keyword>
<dbReference type="CDD" id="cd02440">
    <property type="entry name" value="AdoMet_MTases"/>
    <property type="match status" value="1"/>
</dbReference>
<accession>A0A263BQY8</accession>
<comment type="catalytic activity">
    <reaction evidence="1 9">
        <text>guanosine(46) in tRNA + S-adenosyl-L-methionine = N(7)-methylguanosine(46) in tRNA + S-adenosyl-L-homocysteine</text>
        <dbReference type="Rhea" id="RHEA:42708"/>
        <dbReference type="Rhea" id="RHEA-COMP:10188"/>
        <dbReference type="Rhea" id="RHEA-COMP:10189"/>
        <dbReference type="ChEBI" id="CHEBI:57856"/>
        <dbReference type="ChEBI" id="CHEBI:59789"/>
        <dbReference type="ChEBI" id="CHEBI:74269"/>
        <dbReference type="ChEBI" id="CHEBI:74480"/>
        <dbReference type="EC" id="2.1.1.33"/>
    </reaction>
</comment>
<dbReference type="GO" id="GO:0043527">
    <property type="term" value="C:tRNA methyltransferase complex"/>
    <property type="evidence" value="ECO:0007669"/>
    <property type="project" value="TreeGrafter"/>
</dbReference>
<reference evidence="10 11" key="2">
    <citation type="submission" date="2017-09" db="EMBL/GenBank/DDBJ databases">
        <title>Bacillus patelloidae sp. nov., isolated from the intestinal tract of a marine limpet.</title>
        <authorList>
            <person name="Liu R."/>
            <person name="Dong C."/>
            <person name="Shao Z."/>
        </authorList>
    </citation>
    <scope>NUCLEOTIDE SEQUENCE [LARGE SCALE GENOMIC DNA]</scope>
    <source>
        <strain evidence="10 11">SA5d-4</strain>
    </source>
</reference>
<dbReference type="NCBIfam" id="TIGR00091">
    <property type="entry name" value="tRNA (guanosine(46)-N7)-methyltransferase TrmB"/>
    <property type="match status" value="1"/>
</dbReference>
<comment type="similarity">
    <text evidence="8 9">Belongs to the class I-like SAM-binding methyltransferase superfamily. TrmB family.</text>
</comment>
<evidence type="ECO:0000256" key="6">
    <source>
        <dbReference type="ARBA" id="ARBA00022694"/>
    </source>
</evidence>
<feature type="binding site" evidence="9">
    <location>
        <position position="118"/>
    </location>
    <ligand>
        <name>S-adenosyl-L-methionine</name>
        <dbReference type="ChEBI" id="CHEBI:59789"/>
    </ligand>
</feature>
<feature type="binding site" evidence="9">
    <location>
        <begin position="191"/>
        <end position="194"/>
    </location>
    <ligand>
        <name>substrate</name>
    </ligand>
</feature>
<dbReference type="InterPro" id="IPR029063">
    <property type="entry name" value="SAM-dependent_MTases_sf"/>
</dbReference>
<protein>
    <recommendedName>
        <fullName evidence="9">tRNA (guanine-N(7)-)-methyltransferase</fullName>
        <ecNumber evidence="9">2.1.1.33</ecNumber>
    </recommendedName>
    <alternativeName>
        <fullName evidence="9">tRNA (guanine(46)-N(7))-methyltransferase</fullName>
    </alternativeName>
    <alternativeName>
        <fullName evidence="9">tRNA(m7G46)-methyltransferase</fullName>
    </alternativeName>
</protein>
<evidence type="ECO:0000313" key="11">
    <source>
        <dbReference type="Proteomes" id="UP000217083"/>
    </source>
</evidence>
<evidence type="ECO:0000313" key="10">
    <source>
        <dbReference type="EMBL" id="OZM56094.1"/>
    </source>
</evidence>
<dbReference type="PROSITE" id="PS51625">
    <property type="entry name" value="SAM_MT_TRMB"/>
    <property type="match status" value="1"/>
</dbReference>
<dbReference type="EC" id="2.1.1.33" evidence="9"/>
<dbReference type="RefSeq" id="WP_094925976.1">
    <property type="nucleotide sequence ID" value="NZ_NPIA01000008.1"/>
</dbReference>
<keyword evidence="4 9" id="KW-0808">Transferase</keyword>
<keyword evidence="3 9" id="KW-0489">Methyltransferase</keyword>